<evidence type="ECO:0000256" key="1">
    <source>
        <dbReference type="SAM" id="MobiDB-lite"/>
    </source>
</evidence>
<keyword evidence="3" id="KW-1185">Reference proteome</keyword>
<reference evidence="3" key="2">
    <citation type="submission" date="2015-01" db="EMBL/GenBank/DDBJ databases">
        <title>Evolutionary Origins and Diversification of the Mycorrhizal Mutualists.</title>
        <authorList>
            <consortium name="DOE Joint Genome Institute"/>
            <consortium name="Mycorrhizal Genomics Consortium"/>
            <person name="Kohler A."/>
            <person name="Kuo A."/>
            <person name="Nagy L.G."/>
            <person name="Floudas D."/>
            <person name="Copeland A."/>
            <person name="Barry K.W."/>
            <person name="Cichocki N."/>
            <person name="Veneault-Fourrey C."/>
            <person name="LaButti K."/>
            <person name="Lindquist E.A."/>
            <person name="Lipzen A."/>
            <person name="Lundell T."/>
            <person name="Morin E."/>
            <person name="Murat C."/>
            <person name="Riley R."/>
            <person name="Ohm R."/>
            <person name="Sun H."/>
            <person name="Tunlid A."/>
            <person name="Henrissat B."/>
            <person name="Grigoriev I.V."/>
            <person name="Hibbett D.S."/>
            <person name="Martin F."/>
        </authorList>
    </citation>
    <scope>NUCLEOTIDE SEQUENCE [LARGE SCALE GENOMIC DNA]</scope>
    <source>
        <strain evidence="3">LaAM-08-1</strain>
    </source>
</reference>
<dbReference type="AlphaFoldDB" id="A0A0C9WPN4"/>
<gene>
    <name evidence="2" type="ORF">K443DRAFT_126749</name>
</gene>
<proteinExistence type="predicted"/>
<dbReference type="HOGENOM" id="CLU_826577_0_0_1"/>
<name>A0A0C9WPN4_9AGAR</name>
<feature type="region of interest" description="Disordered" evidence="1">
    <location>
        <begin position="257"/>
        <end position="304"/>
    </location>
</feature>
<evidence type="ECO:0000313" key="2">
    <source>
        <dbReference type="EMBL" id="KIJ89523.1"/>
    </source>
</evidence>
<feature type="compositionally biased region" description="Polar residues" evidence="1">
    <location>
        <begin position="279"/>
        <end position="294"/>
    </location>
</feature>
<sequence length="336" mass="37914">MSSSSCRIPVLPYDPIGADRDTSRSAHEHACDILRLCQRLSTQGSAFGAREDLDDTQLPMLRFVETVISALPTEFNTVTTSMRNMWQQTSQKLISDNCFTIVEGINPGAEVLPPILMKGPSSNVGTPVEQIVLADSNRLPENGVFEIRDTRTGRRIHPSELPFTLTFTPYSPLTAIEFEATTKAEQYNERKRKYEESNYVFYEGCGAPIYRPPKLSLDANENMDFLTKCMKEDRVERKRVALRMMVKFEGPKVLKKPRKRRRKLWKQEKQGNDEEAGVNATQLADENQGAQERSGTVRKKQSASYGAPAIKLLGSAAELLLAGKNRKKLPFPFRRP</sequence>
<evidence type="ECO:0000313" key="3">
    <source>
        <dbReference type="Proteomes" id="UP000054477"/>
    </source>
</evidence>
<protein>
    <submittedName>
        <fullName evidence="2">Uncharacterized protein</fullName>
    </submittedName>
</protein>
<dbReference type="Proteomes" id="UP000054477">
    <property type="component" value="Unassembled WGS sequence"/>
</dbReference>
<reference evidence="2 3" key="1">
    <citation type="submission" date="2014-04" db="EMBL/GenBank/DDBJ databases">
        <authorList>
            <consortium name="DOE Joint Genome Institute"/>
            <person name="Kuo A."/>
            <person name="Kohler A."/>
            <person name="Nagy L.G."/>
            <person name="Floudas D."/>
            <person name="Copeland A."/>
            <person name="Barry K.W."/>
            <person name="Cichocki N."/>
            <person name="Veneault-Fourrey C."/>
            <person name="LaButti K."/>
            <person name="Lindquist E.A."/>
            <person name="Lipzen A."/>
            <person name="Lundell T."/>
            <person name="Morin E."/>
            <person name="Murat C."/>
            <person name="Sun H."/>
            <person name="Tunlid A."/>
            <person name="Henrissat B."/>
            <person name="Grigoriev I.V."/>
            <person name="Hibbett D.S."/>
            <person name="Martin F."/>
            <person name="Nordberg H.P."/>
            <person name="Cantor M.N."/>
            <person name="Hua S.X."/>
        </authorList>
    </citation>
    <scope>NUCLEOTIDE SEQUENCE [LARGE SCALE GENOMIC DNA]</scope>
    <source>
        <strain evidence="2 3">LaAM-08-1</strain>
    </source>
</reference>
<accession>A0A0C9WPN4</accession>
<dbReference type="EMBL" id="KN839643">
    <property type="protein sequence ID" value="KIJ89523.1"/>
    <property type="molecule type" value="Genomic_DNA"/>
</dbReference>
<organism evidence="2 3">
    <name type="scientific">Laccaria amethystina LaAM-08-1</name>
    <dbReference type="NCBI Taxonomy" id="1095629"/>
    <lineage>
        <taxon>Eukaryota</taxon>
        <taxon>Fungi</taxon>
        <taxon>Dikarya</taxon>
        <taxon>Basidiomycota</taxon>
        <taxon>Agaricomycotina</taxon>
        <taxon>Agaricomycetes</taxon>
        <taxon>Agaricomycetidae</taxon>
        <taxon>Agaricales</taxon>
        <taxon>Agaricineae</taxon>
        <taxon>Hydnangiaceae</taxon>
        <taxon>Laccaria</taxon>
    </lineage>
</organism>